<dbReference type="Gene3D" id="3.40.50.1820">
    <property type="entry name" value="alpha/beta hydrolase"/>
    <property type="match status" value="1"/>
</dbReference>
<dbReference type="InterPro" id="IPR050261">
    <property type="entry name" value="FrsA_esterase"/>
</dbReference>
<comment type="caution">
    <text evidence="4">The sequence shown here is derived from an EMBL/GenBank/DDBJ whole genome shotgun (WGS) entry which is preliminary data.</text>
</comment>
<keyword evidence="5" id="KW-1185">Reference proteome</keyword>
<dbReference type="SUPFAM" id="SSF53474">
    <property type="entry name" value="alpha/beta-Hydrolases"/>
    <property type="match status" value="1"/>
</dbReference>
<reference evidence="4 5" key="1">
    <citation type="submission" date="2023-05" db="EMBL/GenBank/DDBJ databases">
        <title>Streptantibioticus silvisoli sp. nov., acidotolerant actinomycetes 1 from pine litter.</title>
        <authorList>
            <person name="Swiecimska M."/>
            <person name="Golinska P."/>
            <person name="Sangal V."/>
            <person name="Wachnowicz B."/>
            <person name="Goodfellow M."/>
        </authorList>
    </citation>
    <scope>NUCLEOTIDE SEQUENCE [LARGE SCALE GENOMIC DNA]</scope>
    <source>
        <strain evidence="4 5">SL54</strain>
    </source>
</reference>
<dbReference type="Pfam" id="PF00561">
    <property type="entry name" value="Abhydrolase_1"/>
    <property type="match status" value="1"/>
</dbReference>
<feature type="domain" description="AB hydrolase-1" evidence="3">
    <location>
        <begin position="111"/>
        <end position="146"/>
    </location>
</feature>
<proteinExistence type="inferred from homology"/>
<organism evidence="4 5">
    <name type="scientific">Streptantibioticus silvisoli</name>
    <dbReference type="NCBI Taxonomy" id="2705255"/>
    <lineage>
        <taxon>Bacteria</taxon>
        <taxon>Bacillati</taxon>
        <taxon>Actinomycetota</taxon>
        <taxon>Actinomycetes</taxon>
        <taxon>Kitasatosporales</taxon>
        <taxon>Streptomycetaceae</taxon>
        <taxon>Streptantibioticus</taxon>
    </lineage>
</organism>
<name>A0ABT6VUB8_9ACTN</name>
<dbReference type="Proteomes" id="UP001156398">
    <property type="component" value="Unassembled WGS sequence"/>
</dbReference>
<evidence type="ECO:0000313" key="5">
    <source>
        <dbReference type="Proteomes" id="UP001156398"/>
    </source>
</evidence>
<comment type="similarity">
    <text evidence="2">Belongs to the AB hydrolase superfamily. FUS2 hydrolase family.</text>
</comment>
<dbReference type="EMBL" id="JAAGKO020000004">
    <property type="protein sequence ID" value="MDI5962066.1"/>
    <property type="molecule type" value="Genomic_DNA"/>
</dbReference>
<dbReference type="PANTHER" id="PTHR22946:SF9">
    <property type="entry name" value="POLYKETIDE TRANSFERASE AF380"/>
    <property type="match status" value="1"/>
</dbReference>
<protein>
    <submittedName>
        <fullName evidence="4">Alpha/beta fold hydrolase</fullName>
    </submittedName>
</protein>
<evidence type="ECO:0000256" key="2">
    <source>
        <dbReference type="ARBA" id="ARBA00038115"/>
    </source>
</evidence>
<accession>A0ABT6VUB8</accession>
<sequence>MTGAAARVAGEWPALAALPAPPPARTWRYGPHASQVVDFHGDPAGPRVTVLHGGYWRQRHDRGYLAATAGALAAEGYAVALAEYRRVGGGGRWPEMSADVAAVVAGAWPDGAAQVLLGHSAGGQLALWAAHRLPERVRGVVAVGPVADLALARELGLSDHAVDELLGPDGPLDDADPGRLLPAARPAVLLHGTDDPDVPVELSRRYTAASGAALRELPGTGHFAALTPGSAAFPHLLDALREFA</sequence>
<dbReference type="InterPro" id="IPR029058">
    <property type="entry name" value="AB_hydrolase_fold"/>
</dbReference>
<evidence type="ECO:0000313" key="4">
    <source>
        <dbReference type="EMBL" id="MDI5962066.1"/>
    </source>
</evidence>
<dbReference type="PANTHER" id="PTHR22946">
    <property type="entry name" value="DIENELACTONE HYDROLASE DOMAIN-CONTAINING PROTEIN-RELATED"/>
    <property type="match status" value="1"/>
</dbReference>
<evidence type="ECO:0000256" key="1">
    <source>
        <dbReference type="ARBA" id="ARBA00022801"/>
    </source>
</evidence>
<dbReference type="RefSeq" id="WP_271324724.1">
    <property type="nucleotide sequence ID" value="NZ_JAAGKO020000004.1"/>
</dbReference>
<dbReference type="InterPro" id="IPR000073">
    <property type="entry name" value="AB_hydrolase_1"/>
</dbReference>
<evidence type="ECO:0000259" key="3">
    <source>
        <dbReference type="Pfam" id="PF00561"/>
    </source>
</evidence>
<dbReference type="GO" id="GO:0016787">
    <property type="term" value="F:hydrolase activity"/>
    <property type="evidence" value="ECO:0007669"/>
    <property type="project" value="UniProtKB-KW"/>
</dbReference>
<gene>
    <name evidence="4" type="ORF">POF43_004880</name>
</gene>
<keyword evidence="1 4" id="KW-0378">Hydrolase</keyword>